<proteinExistence type="predicted"/>
<gene>
    <name evidence="2" type="ORF">CD039_07655</name>
</gene>
<feature type="transmembrane region" description="Helical" evidence="1">
    <location>
        <begin position="128"/>
        <end position="148"/>
    </location>
</feature>
<sequence>MICREKHHEELRYMTPSTTFGEAFKSYWKNYFNFKGRARRSEFWWMVLGNFFMVIPFLAFYLIVIVLTILSIMALITTLNFIPLLIIGLIFHATKYVCLGYVVLTFIPNLSLLIRRFHDIGRSSICPLVLYVTYFIISYIVIFDPLNYFEKANFEILKHVLILMTIAIVIFLIAFISLDSKKGCNKYGDSPKYPSSQYEDEDKIRLI</sequence>
<protein>
    <recommendedName>
        <fullName evidence="4">DUF805 domain-containing protein</fullName>
    </recommendedName>
</protein>
<dbReference type="EMBL" id="PPPX01000011">
    <property type="protein sequence ID" value="POA08856.1"/>
    <property type="molecule type" value="Genomic_DNA"/>
</dbReference>
<feature type="transmembrane region" description="Helical" evidence="1">
    <location>
        <begin position="160"/>
        <end position="178"/>
    </location>
</feature>
<comment type="caution">
    <text evidence="2">The sequence shown here is derived from an EMBL/GenBank/DDBJ whole genome shotgun (WGS) entry which is preliminary data.</text>
</comment>
<evidence type="ECO:0000313" key="2">
    <source>
        <dbReference type="EMBL" id="POA08856.1"/>
    </source>
</evidence>
<dbReference type="Proteomes" id="UP000242712">
    <property type="component" value="Unassembled WGS sequence"/>
</dbReference>
<dbReference type="PANTHER" id="PTHR34980:SF2">
    <property type="entry name" value="INNER MEMBRANE PROTEIN YHAH-RELATED"/>
    <property type="match status" value="1"/>
</dbReference>
<keyword evidence="1" id="KW-0472">Membrane</keyword>
<keyword evidence="1" id="KW-1133">Transmembrane helix</keyword>
<dbReference type="AlphaFoldDB" id="A0A2K4FC54"/>
<dbReference type="Pfam" id="PF05656">
    <property type="entry name" value="DUF805"/>
    <property type="match status" value="1"/>
</dbReference>
<accession>A0A2K4FC54</accession>
<evidence type="ECO:0000313" key="3">
    <source>
        <dbReference type="Proteomes" id="UP000242712"/>
    </source>
</evidence>
<keyword evidence="1" id="KW-0812">Transmembrane</keyword>
<keyword evidence="3" id="KW-1185">Reference proteome</keyword>
<organism evidence="2 3">
    <name type="scientific">Staphylococcus argensis</name>
    <dbReference type="NCBI Taxonomy" id="1607738"/>
    <lineage>
        <taxon>Bacteria</taxon>
        <taxon>Bacillati</taxon>
        <taxon>Bacillota</taxon>
        <taxon>Bacilli</taxon>
        <taxon>Bacillales</taxon>
        <taxon>Staphylococcaceae</taxon>
        <taxon>Staphylococcus</taxon>
    </lineage>
</organism>
<feature type="transmembrane region" description="Helical" evidence="1">
    <location>
        <begin position="82"/>
        <end position="107"/>
    </location>
</feature>
<dbReference type="PANTHER" id="PTHR34980">
    <property type="entry name" value="INNER MEMBRANE PROTEIN-RELATED-RELATED"/>
    <property type="match status" value="1"/>
</dbReference>
<dbReference type="GO" id="GO:0005886">
    <property type="term" value="C:plasma membrane"/>
    <property type="evidence" value="ECO:0007669"/>
    <property type="project" value="TreeGrafter"/>
</dbReference>
<reference evidence="2 3" key="1">
    <citation type="submission" date="2017-08" db="EMBL/GenBank/DDBJ databases">
        <title>Draft genome sequences of 64 type strains of genus Staph aureus.</title>
        <authorList>
            <person name="Cole K."/>
            <person name="Golubchik T."/>
            <person name="Russell J."/>
            <person name="Foster D."/>
            <person name="Llewelyn M."/>
            <person name="Wilson D."/>
            <person name="Crook D."/>
            <person name="Paul J."/>
        </authorList>
    </citation>
    <scope>NUCLEOTIDE SEQUENCE [LARGE SCALE GENOMIC DNA]</scope>
    <source>
        <strain evidence="2 3">DSM 29875</strain>
    </source>
</reference>
<dbReference type="InterPro" id="IPR008523">
    <property type="entry name" value="DUF805"/>
</dbReference>
<evidence type="ECO:0008006" key="4">
    <source>
        <dbReference type="Google" id="ProtNLM"/>
    </source>
</evidence>
<dbReference type="OrthoDB" id="9812349at2"/>
<name>A0A2K4FC54_9STAP</name>
<evidence type="ECO:0000256" key="1">
    <source>
        <dbReference type="SAM" id="Phobius"/>
    </source>
</evidence>
<feature type="transmembrane region" description="Helical" evidence="1">
    <location>
        <begin position="43"/>
        <end position="76"/>
    </location>
</feature>